<dbReference type="InterPro" id="IPR011020">
    <property type="entry name" value="HTTM-like"/>
</dbReference>
<organism evidence="7 8">
    <name type="scientific">Micromonospora antibiotica</name>
    <dbReference type="NCBI Taxonomy" id="2807623"/>
    <lineage>
        <taxon>Bacteria</taxon>
        <taxon>Bacillati</taxon>
        <taxon>Actinomycetota</taxon>
        <taxon>Actinomycetes</taxon>
        <taxon>Micromonosporales</taxon>
        <taxon>Micromonosporaceae</taxon>
        <taxon>Micromonospora</taxon>
    </lineage>
</organism>
<evidence type="ECO:0000313" key="8">
    <source>
        <dbReference type="Proteomes" id="UP000671399"/>
    </source>
</evidence>
<protein>
    <submittedName>
        <fullName evidence="7">Alpha/beta fold hydrolase</fullName>
    </submittedName>
</protein>
<dbReference type="Gene3D" id="3.40.50.1820">
    <property type="entry name" value="alpha/beta hydrolase"/>
    <property type="match status" value="1"/>
</dbReference>
<proteinExistence type="predicted"/>
<feature type="region of interest" description="Disordered" evidence="5">
    <location>
        <begin position="339"/>
        <end position="375"/>
    </location>
</feature>
<sequence length="645" mass="70073">MKRAPWHRRLRPPATFDRSAVLNWTERISSVTHLFASLEYLTRSRDRQRGGANNWAVNRRTFHEHAPRLTRALDLAANDRVATALHVSRAVAAAALWLPLGRRQRVAANAVLTGSQAALHAQHLYGSDGADQVSFLVQALTTAARAGQRRPAVVDACLWFVALQSVLSYTVSGWAKLPSETWRSGRALPGITRTLTYGDPQVWQLMRRYPRLTKLAAHGVLAMECAFPLAYAAKGRPAPYLLATAGAFHLVNARVMGLGRFFWAFTSTYPAVAYTTRPRERTGDAAGFRRDDTLPAVAAAAGLVLFAAGQVARVRRRRLIERGRGDERTVTTAAGNVLSYRYAGNPPPDRTTGAGARPGGAEARSAGAGVRSGGSAGDGPVVVLESGMAATAEHWERIAGPLGDRFTTVTYQRAGYGASRYRGTGEYRFETMVDDLVELTRHVAGDRPVVLVGHSLGGYLALLAAAQLGDQVHGVALVDSSHPAELRRSLRQAEGGRALTSTLAIMPGSLRAGFGSLLPRAPWIDRLPEPVRPLALAQYRDPELWAAARREWRVVQERFSDESTGLPRIDVPLVVVTAGRTARADPVQADLHDEFAAAAPRAQRHLITEADHDEILTDADRSAEVVTILTAFVDDVTEPEPEVRR</sequence>
<feature type="domain" description="HTTM-like" evidence="6">
    <location>
        <begin position="47"/>
        <end position="277"/>
    </location>
</feature>
<keyword evidence="2" id="KW-0812">Transmembrane</keyword>
<dbReference type="SUPFAM" id="SSF53474">
    <property type="entry name" value="alpha/beta-Hydrolases"/>
    <property type="match status" value="1"/>
</dbReference>
<keyword evidence="3" id="KW-1133">Transmembrane helix</keyword>
<dbReference type="RefSeq" id="WP_208566888.1">
    <property type="nucleotide sequence ID" value="NZ_JAGFWR010000004.1"/>
</dbReference>
<dbReference type="EMBL" id="JAGFWR010000004">
    <property type="protein sequence ID" value="MBO4161210.1"/>
    <property type="molecule type" value="Genomic_DNA"/>
</dbReference>
<gene>
    <name evidence="7" type="ORF">JQN83_10335</name>
</gene>
<dbReference type="InterPro" id="IPR050266">
    <property type="entry name" value="AB_hydrolase_sf"/>
</dbReference>
<evidence type="ECO:0000256" key="2">
    <source>
        <dbReference type="ARBA" id="ARBA00022692"/>
    </source>
</evidence>
<dbReference type="GO" id="GO:0016787">
    <property type="term" value="F:hydrolase activity"/>
    <property type="evidence" value="ECO:0007669"/>
    <property type="project" value="UniProtKB-KW"/>
</dbReference>
<dbReference type="InterPro" id="IPR029058">
    <property type="entry name" value="AB_hydrolase_fold"/>
</dbReference>
<evidence type="ECO:0000256" key="1">
    <source>
        <dbReference type="ARBA" id="ARBA00004127"/>
    </source>
</evidence>
<reference evidence="7 8" key="1">
    <citation type="submission" date="2021-03" db="EMBL/GenBank/DDBJ databases">
        <authorList>
            <person name="Lee D.-H."/>
        </authorList>
    </citation>
    <scope>NUCLEOTIDE SEQUENCE [LARGE SCALE GENOMIC DNA]</scope>
    <source>
        <strain evidence="7 8">MMS20-R2-23</strain>
    </source>
</reference>
<dbReference type="Proteomes" id="UP000671399">
    <property type="component" value="Unassembled WGS sequence"/>
</dbReference>
<dbReference type="PANTHER" id="PTHR43798:SF33">
    <property type="entry name" value="HYDROLASE, PUTATIVE (AFU_ORTHOLOGUE AFUA_2G14860)-RELATED"/>
    <property type="match status" value="1"/>
</dbReference>
<keyword evidence="4" id="KW-0472">Membrane</keyword>
<comment type="caution">
    <text evidence="7">The sequence shown here is derived from an EMBL/GenBank/DDBJ whole genome shotgun (WGS) entry which is preliminary data.</text>
</comment>
<evidence type="ECO:0000313" key="7">
    <source>
        <dbReference type="EMBL" id="MBO4161210.1"/>
    </source>
</evidence>
<evidence type="ECO:0000259" key="6">
    <source>
        <dbReference type="SMART" id="SM00752"/>
    </source>
</evidence>
<name>A0ABS3V6I7_9ACTN</name>
<evidence type="ECO:0000256" key="4">
    <source>
        <dbReference type="ARBA" id="ARBA00023136"/>
    </source>
</evidence>
<dbReference type="PANTHER" id="PTHR43798">
    <property type="entry name" value="MONOACYLGLYCEROL LIPASE"/>
    <property type="match status" value="1"/>
</dbReference>
<keyword evidence="8" id="KW-1185">Reference proteome</keyword>
<evidence type="ECO:0000256" key="5">
    <source>
        <dbReference type="SAM" id="MobiDB-lite"/>
    </source>
</evidence>
<dbReference type="Pfam" id="PF12697">
    <property type="entry name" value="Abhydrolase_6"/>
    <property type="match status" value="1"/>
</dbReference>
<accession>A0ABS3V6I7</accession>
<dbReference type="SMART" id="SM00752">
    <property type="entry name" value="HTTM"/>
    <property type="match status" value="1"/>
</dbReference>
<comment type="subcellular location">
    <subcellularLocation>
        <location evidence="1">Endomembrane system</location>
        <topology evidence="1">Multi-pass membrane protein</topology>
    </subcellularLocation>
</comment>
<feature type="compositionally biased region" description="Low complexity" evidence="5">
    <location>
        <begin position="353"/>
        <end position="369"/>
    </location>
</feature>
<keyword evidence="7" id="KW-0378">Hydrolase</keyword>
<dbReference type="InterPro" id="IPR000073">
    <property type="entry name" value="AB_hydrolase_1"/>
</dbReference>
<evidence type="ECO:0000256" key="3">
    <source>
        <dbReference type="ARBA" id="ARBA00022989"/>
    </source>
</evidence>